<dbReference type="AlphaFoldDB" id="A0A327NC20"/>
<organism evidence="5 6">
    <name type="scientific">Pseudomonas fluorescens</name>
    <dbReference type="NCBI Taxonomy" id="294"/>
    <lineage>
        <taxon>Bacteria</taxon>
        <taxon>Pseudomonadati</taxon>
        <taxon>Pseudomonadota</taxon>
        <taxon>Gammaproteobacteria</taxon>
        <taxon>Pseudomonadales</taxon>
        <taxon>Pseudomonadaceae</taxon>
        <taxon>Pseudomonas</taxon>
    </lineage>
</organism>
<dbReference type="InterPro" id="IPR014337">
    <property type="entry name" value="Ectoine_EhuB"/>
</dbReference>
<dbReference type="RefSeq" id="WP_111280044.1">
    <property type="nucleotide sequence ID" value="NZ_QLIN01000001.1"/>
</dbReference>
<dbReference type="InterPro" id="IPR001638">
    <property type="entry name" value="Solute-binding_3/MltF_N"/>
</dbReference>
<evidence type="ECO:0000313" key="6">
    <source>
        <dbReference type="Proteomes" id="UP000249493"/>
    </source>
</evidence>
<dbReference type="GO" id="GO:0051470">
    <property type="term" value="P:ectoine transmembrane transport"/>
    <property type="evidence" value="ECO:0007669"/>
    <property type="project" value="InterPro"/>
</dbReference>
<dbReference type="NCBIfam" id="TIGR02995">
    <property type="entry name" value="ectoine_ehuB"/>
    <property type="match status" value="1"/>
</dbReference>
<feature type="domain" description="Solute-binding protein family 3/N-terminal" evidence="4">
    <location>
        <begin position="43"/>
        <end position="269"/>
    </location>
</feature>
<dbReference type="SMART" id="SM00062">
    <property type="entry name" value="PBPb"/>
    <property type="match status" value="1"/>
</dbReference>
<dbReference type="PANTHER" id="PTHR35936:SF17">
    <property type="entry name" value="ARGININE-BINDING EXTRACELLULAR PROTEIN ARTP"/>
    <property type="match status" value="1"/>
</dbReference>
<dbReference type="SUPFAM" id="SSF53850">
    <property type="entry name" value="Periplasmic binding protein-like II"/>
    <property type="match status" value="1"/>
</dbReference>
<feature type="chain" id="PRO_5016433605" evidence="3">
    <location>
        <begin position="36"/>
        <end position="287"/>
    </location>
</feature>
<dbReference type="EMBL" id="QLIN01000001">
    <property type="protein sequence ID" value="RAI72475.1"/>
    <property type="molecule type" value="Genomic_DNA"/>
</dbReference>
<gene>
    <name evidence="5" type="primary">ehuB</name>
    <name evidence="5" type="ORF">DOZ80_02740</name>
</gene>
<dbReference type="PANTHER" id="PTHR35936">
    <property type="entry name" value="MEMBRANE-BOUND LYTIC MUREIN TRANSGLYCOSYLASE F"/>
    <property type="match status" value="1"/>
</dbReference>
<dbReference type="Proteomes" id="UP000249493">
    <property type="component" value="Unassembled WGS sequence"/>
</dbReference>
<dbReference type="GO" id="GO:0033294">
    <property type="term" value="F:ectoine binding"/>
    <property type="evidence" value="ECO:0007669"/>
    <property type="project" value="InterPro"/>
</dbReference>
<name>A0A327NC20_PSEFL</name>
<evidence type="ECO:0000259" key="4">
    <source>
        <dbReference type="SMART" id="SM00062"/>
    </source>
</evidence>
<evidence type="ECO:0000256" key="1">
    <source>
        <dbReference type="ARBA" id="ARBA00010333"/>
    </source>
</evidence>
<evidence type="ECO:0000256" key="3">
    <source>
        <dbReference type="SAM" id="SignalP"/>
    </source>
</evidence>
<protein>
    <submittedName>
        <fullName evidence="5">Ectoine/hydroxyectoine ABC transporter substrate-binding protein EhuB</fullName>
    </submittedName>
</protein>
<sequence length="287" mass="30164">MIMKSFQSSKVSTALALKAVITGCIALSIGTQASAAEFDVTKALRIGIANEPPVTELKADGSLSGAGPDVDRAALEQSGFTKFEAQVMPYGAMIPALQAGRVELVSAGGLNITPERCKQVIYSEPVICGEQGLLVRADSENVASYKDVVAKSLRIGVAAGGTQSKDAVAAGVPQENILVYPDGPSAIKMLQNKRIDAIPLYTYALEDLKKRSGDESLKVIPMVGMPMDCAAASFKKSDVALRDAYNTGLAKLKASGEFVKIMAKYGMEGQAQTALRAKPTAETCVQK</sequence>
<dbReference type="Gene3D" id="3.40.190.10">
    <property type="entry name" value="Periplasmic binding protein-like II"/>
    <property type="match status" value="2"/>
</dbReference>
<comment type="caution">
    <text evidence="5">The sequence shown here is derived from an EMBL/GenBank/DDBJ whole genome shotgun (WGS) entry which is preliminary data.</text>
</comment>
<dbReference type="Pfam" id="PF00497">
    <property type="entry name" value="SBP_bac_3"/>
    <property type="match status" value="1"/>
</dbReference>
<proteinExistence type="inferred from homology"/>
<keyword evidence="2 3" id="KW-0732">Signal</keyword>
<accession>A0A327NC20</accession>
<comment type="similarity">
    <text evidence="1">Belongs to the bacterial solute-binding protein 3 family.</text>
</comment>
<feature type="signal peptide" evidence="3">
    <location>
        <begin position="1"/>
        <end position="35"/>
    </location>
</feature>
<reference evidence="5 6" key="1">
    <citation type="submission" date="2018-06" db="EMBL/GenBank/DDBJ databases">
        <authorList>
            <person name="Zhirakovskaya E."/>
        </authorList>
    </citation>
    <scope>NUCLEOTIDE SEQUENCE [LARGE SCALE GENOMIC DNA]</scope>
    <source>
        <strain evidence="5 6">LY3</strain>
    </source>
</reference>
<evidence type="ECO:0000313" key="5">
    <source>
        <dbReference type="EMBL" id="RAI72475.1"/>
    </source>
</evidence>
<evidence type="ECO:0000256" key="2">
    <source>
        <dbReference type="ARBA" id="ARBA00022729"/>
    </source>
</evidence>